<evidence type="ECO:0000313" key="4">
    <source>
        <dbReference type="Proteomes" id="UP000254236"/>
    </source>
</evidence>
<dbReference type="InterPro" id="IPR029063">
    <property type="entry name" value="SAM-dependent_MTases_sf"/>
</dbReference>
<dbReference type="Pfam" id="PF13649">
    <property type="entry name" value="Methyltransf_25"/>
    <property type="match status" value="1"/>
</dbReference>
<keyword evidence="3" id="KW-0489">Methyltransferase</keyword>
<accession>A0A345YTF7</accession>
<dbReference type="OrthoDB" id="9804312at2"/>
<dbReference type="EMBL" id="CP031356">
    <property type="protein sequence ID" value="AXK47209.1"/>
    <property type="molecule type" value="Genomic_DNA"/>
</dbReference>
<dbReference type="InterPro" id="IPR041698">
    <property type="entry name" value="Methyltransf_25"/>
</dbReference>
<keyword evidence="3" id="KW-0808">Transferase</keyword>
<dbReference type="KEGG" id="bsau:DWV08_07800"/>
<dbReference type="EMBL" id="QSWH01000010">
    <property type="protein sequence ID" value="RRR21211.1"/>
    <property type="molecule type" value="Genomic_DNA"/>
</dbReference>
<dbReference type="Proteomes" id="UP000254236">
    <property type="component" value="Chromosome"/>
</dbReference>
<reference evidence="2 4" key="1">
    <citation type="submission" date="2018-07" db="EMBL/GenBank/DDBJ databases">
        <title>Brachybacterium saurashtrense DSM 23186 genome sequence.</title>
        <authorList>
            <person name="Guo L."/>
        </authorList>
    </citation>
    <scope>NUCLEOTIDE SEQUENCE [LARGE SCALE GENOMIC DNA]</scope>
    <source>
        <strain evidence="2 4">DSM 23186</strain>
    </source>
</reference>
<keyword evidence="4" id="KW-1185">Reference proteome</keyword>
<reference evidence="3 5" key="2">
    <citation type="submission" date="2018-08" db="EMBL/GenBank/DDBJ databases">
        <title>Brachybacterium saurashtrense DSM 23186.</title>
        <authorList>
            <person name="Li Y."/>
        </authorList>
    </citation>
    <scope>NUCLEOTIDE SEQUENCE [LARGE SCALE GENOMIC DNA]</scope>
    <source>
        <strain evidence="3 5">DSM 23186</strain>
    </source>
</reference>
<evidence type="ECO:0000313" key="5">
    <source>
        <dbReference type="Proteomes" id="UP000282185"/>
    </source>
</evidence>
<evidence type="ECO:0000259" key="1">
    <source>
        <dbReference type="Pfam" id="PF13649"/>
    </source>
</evidence>
<proteinExistence type="predicted"/>
<dbReference type="GO" id="GO:0032259">
    <property type="term" value="P:methylation"/>
    <property type="evidence" value="ECO:0007669"/>
    <property type="project" value="UniProtKB-KW"/>
</dbReference>
<feature type="domain" description="Methyltransferase" evidence="1">
    <location>
        <begin position="23"/>
        <end position="113"/>
    </location>
</feature>
<dbReference type="Gene3D" id="3.40.50.150">
    <property type="entry name" value="Vaccinia Virus protein VP39"/>
    <property type="match status" value="1"/>
</dbReference>
<dbReference type="AlphaFoldDB" id="A0A345YTF7"/>
<evidence type="ECO:0000313" key="2">
    <source>
        <dbReference type="EMBL" id="AXK47209.1"/>
    </source>
</evidence>
<sequence>MRPLARRAASLLSPRAHPPLVAVELGSGAGVEARFLAEQGFDVHGYDSDPSVGPAMARLARTLPIRHTTADLAQIDVLPAADLILSCATLPFVPRTAFSTVWSTVRDALRPGGVVAVDLFGDRDDWTSTDGTFLARAEVLALLDGLEIVELSEEEREGRSFAGPKHWHTYRVLARRP</sequence>
<dbReference type="CDD" id="cd02440">
    <property type="entry name" value="AdoMet_MTases"/>
    <property type="match status" value="1"/>
</dbReference>
<organism evidence="3 5">
    <name type="scientific">Brachybacterium saurashtrense</name>
    <dbReference type="NCBI Taxonomy" id="556288"/>
    <lineage>
        <taxon>Bacteria</taxon>
        <taxon>Bacillati</taxon>
        <taxon>Actinomycetota</taxon>
        <taxon>Actinomycetes</taxon>
        <taxon>Micrococcales</taxon>
        <taxon>Dermabacteraceae</taxon>
        <taxon>Brachybacterium</taxon>
    </lineage>
</organism>
<name>A0A345YTF7_9MICO</name>
<protein>
    <submittedName>
        <fullName evidence="3">Class I SAM-dependent methyltransferase</fullName>
    </submittedName>
</protein>
<dbReference type="GO" id="GO:0008168">
    <property type="term" value="F:methyltransferase activity"/>
    <property type="evidence" value="ECO:0007669"/>
    <property type="project" value="UniProtKB-KW"/>
</dbReference>
<dbReference type="Proteomes" id="UP000282185">
    <property type="component" value="Unassembled WGS sequence"/>
</dbReference>
<evidence type="ECO:0000313" key="3">
    <source>
        <dbReference type="EMBL" id="RRR21211.1"/>
    </source>
</evidence>
<dbReference type="SUPFAM" id="SSF53335">
    <property type="entry name" value="S-adenosyl-L-methionine-dependent methyltransferases"/>
    <property type="match status" value="1"/>
</dbReference>
<gene>
    <name evidence="2" type="ORF">DWV08_07800</name>
    <name evidence="3" type="ORF">DXU92_15550</name>
</gene>